<dbReference type="KEGG" id="thao:NI17_023470"/>
<gene>
    <name evidence="1" type="ORF">NI17_023470</name>
</gene>
<organism evidence="1 2">
    <name type="scientific">Thermobifida halotolerans</name>
    <dbReference type="NCBI Taxonomy" id="483545"/>
    <lineage>
        <taxon>Bacteria</taxon>
        <taxon>Bacillati</taxon>
        <taxon>Actinomycetota</taxon>
        <taxon>Actinomycetes</taxon>
        <taxon>Streptosporangiales</taxon>
        <taxon>Nocardiopsidaceae</taxon>
        <taxon>Thermobifida</taxon>
    </lineage>
</organism>
<evidence type="ECO:0000313" key="1">
    <source>
        <dbReference type="EMBL" id="UOE19616.1"/>
    </source>
</evidence>
<evidence type="ECO:0000313" key="2">
    <source>
        <dbReference type="Proteomes" id="UP000265719"/>
    </source>
</evidence>
<sequence>MAEADRTGQRGLDQAAVARFHGVFNIVSGLWPLLSTRSFEAVFGRKQDRWLQYSVAGLLLAVGCAQTRTGRDPASLRTARTVGVGTALTLLSIDLRYAPQGRIPRTYLLDALLEAGWLTAWLRAAPPATRTDRSTNPTAKSTHQ</sequence>
<name>A0AA97M410_9ACTN</name>
<dbReference type="Proteomes" id="UP000265719">
    <property type="component" value="Chromosome"/>
</dbReference>
<dbReference type="AlphaFoldDB" id="A0AA97M410"/>
<reference evidence="1" key="1">
    <citation type="submission" date="2020-10" db="EMBL/GenBank/DDBJ databases">
        <title>De novo genome project of the cellulose decomposer Thermobifida halotolerans type strain.</title>
        <authorList>
            <person name="Nagy I."/>
            <person name="Horvath B."/>
            <person name="Kukolya J."/>
            <person name="Nagy I."/>
            <person name="Orsini M."/>
        </authorList>
    </citation>
    <scope>NUCLEOTIDE SEQUENCE</scope>
    <source>
        <strain evidence="1">DSM 44931</strain>
    </source>
</reference>
<protein>
    <submittedName>
        <fullName evidence="1">Uncharacterized protein</fullName>
    </submittedName>
</protein>
<proteinExistence type="predicted"/>
<dbReference type="EMBL" id="CP063196">
    <property type="protein sequence ID" value="UOE19616.1"/>
    <property type="molecule type" value="Genomic_DNA"/>
</dbReference>
<accession>A0AA97M410</accession>
<dbReference type="RefSeq" id="WP_068687552.1">
    <property type="nucleotide sequence ID" value="NZ_CP063196.1"/>
</dbReference>
<keyword evidence="2" id="KW-1185">Reference proteome</keyword>